<feature type="signal peptide" evidence="2">
    <location>
        <begin position="1"/>
        <end position="38"/>
    </location>
</feature>
<evidence type="ECO:0000259" key="3">
    <source>
        <dbReference type="PROSITE" id="PS51208"/>
    </source>
</evidence>
<dbReference type="RefSeq" id="WP_214536157.1">
    <property type="nucleotide sequence ID" value="NZ_JAHFVK010000002.1"/>
</dbReference>
<evidence type="ECO:0000256" key="2">
    <source>
        <dbReference type="SAM" id="SignalP"/>
    </source>
</evidence>
<comment type="caution">
    <text evidence="4">The sequence shown here is derived from an EMBL/GenBank/DDBJ whole genome shotgun (WGS) entry which is preliminary data.</text>
</comment>
<dbReference type="SUPFAM" id="SSF51126">
    <property type="entry name" value="Pectin lyase-like"/>
    <property type="match status" value="10"/>
</dbReference>
<dbReference type="InterPro" id="IPR043990">
    <property type="entry name" value="AC_1"/>
</dbReference>
<name>A0ABS5W431_9SPHN</name>
<evidence type="ECO:0000256" key="1">
    <source>
        <dbReference type="ARBA" id="ARBA00022729"/>
    </source>
</evidence>
<dbReference type="NCBIfam" id="TIGR02601">
    <property type="entry name" value="autotrns_rpt"/>
    <property type="match status" value="19"/>
</dbReference>
<dbReference type="InterPro" id="IPR005546">
    <property type="entry name" value="Autotransporte_beta"/>
</dbReference>
<dbReference type="Proteomes" id="UP000811255">
    <property type="component" value="Unassembled WGS sequence"/>
</dbReference>
<dbReference type="SMART" id="SM00869">
    <property type="entry name" value="Autotransporter"/>
    <property type="match status" value="1"/>
</dbReference>
<dbReference type="InterPro" id="IPR006626">
    <property type="entry name" value="PbH1"/>
</dbReference>
<protein>
    <submittedName>
        <fullName evidence="4">Autotransporter-associated beta strand repeat-containing protein</fullName>
    </submittedName>
</protein>
<evidence type="ECO:0000313" key="5">
    <source>
        <dbReference type="Proteomes" id="UP000811255"/>
    </source>
</evidence>
<keyword evidence="5" id="KW-1185">Reference proteome</keyword>
<accession>A0ABS5W431</accession>
<dbReference type="Pfam" id="PF12951">
    <property type="entry name" value="PATR"/>
    <property type="match status" value="20"/>
</dbReference>
<gene>
    <name evidence="4" type="ORF">KK137_09240</name>
</gene>
<dbReference type="InterPro" id="IPR006315">
    <property type="entry name" value="OM_autotransptr_brl_dom"/>
</dbReference>
<dbReference type="PANTHER" id="PTHR35037:SF3">
    <property type="entry name" value="C-TERMINAL REGION OF AIDA-LIKE PROTEIN"/>
    <property type="match status" value="1"/>
</dbReference>
<dbReference type="InterPro" id="IPR051551">
    <property type="entry name" value="Autotransporter_adhesion"/>
</dbReference>
<dbReference type="InterPro" id="IPR036709">
    <property type="entry name" value="Autotransporte_beta_dom_sf"/>
</dbReference>
<dbReference type="SUPFAM" id="SSF103515">
    <property type="entry name" value="Autotransporter"/>
    <property type="match status" value="1"/>
</dbReference>
<dbReference type="CDD" id="cd01344">
    <property type="entry name" value="PL2_Passenger_AT"/>
    <property type="match status" value="1"/>
</dbReference>
<keyword evidence="1 2" id="KW-0732">Signal</keyword>
<dbReference type="Gene3D" id="2.160.20.20">
    <property type="match status" value="6"/>
</dbReference>
<dbReference type="Pfam" id="PF18883">
    <property type="entry name" value="AC_1"/>
    <property type="match status" value="1"/>
</dbReference>
<dbReference type="PROSITE" id="PS51208">
    <property type="entry name" value="AUTOTRANSPORTER"/>
    <property type="match status" value="1"/>
</dbReference>
<feature type="domain" description="Autotransporter" evidence="3">
    <location>
        <begin position="4126"/>
        <end position="4415"/>
    </location>
</feature>
<reference evidence="4 5" key="1">
    <citation type="submission" date="2021-05" db="EMBL/GenBank/DDBJ databases">
        <title>Croceibacterium sp. LX-88 genome sequence.</title>
        <authorList>
            <person name="Luo X."/>
        </authorList>
    </citation>
    <scope>NUCLEOTIDE SEQUENCE [LARGE SCALE GENOMIC DNA]</scope>
    <source>
        <strain evidence="4 5">LX-88</strain>
    </source>
</reference>
<dbReference type="NCBIfam" id="TIGR01414">
    <property type="entry name" value="autotrans_barl"/>
    <property type="match status" value="1"/>
</dbReference>
<dbReference type="SMART" id="SM00710">
    <property type="entry name" value="PbH1"/>
    <property type="match status" value="8"/>
</dbReference>
<dbReference type="PANTHER" id="PTHR35037">
    <property type="entry name" value="C-TERMINAL REGION OF AIDA-LIKE PROTEIN"/>
    <property type="match status" value="1"/>
</dbReference>
<dbReference type="InterPro" id="IPR012332">
    <property type="entry name" value="Autotransporter_pectin_lyase_C"/>
</dbReference>
<feature type="chain" id="PRO_5046739378" evidence="2">
    <location>
        <begin position="39"/>
        <end position="4415"/>
    </location>
</feature>
<dbReference type="InterPro" id="IPR011050">
    <property type="entry name" value="Pectin_lyase_fold/virulence"/>
</dbReference>
<evidence type="ECO:0000313" key="4">
    <source>
        <dbReference type="EMBL" id="MBT2134516.1"/>
    </source>
</evidence>
<organism evidence="4 5">
    <name type="scientific">Croceibacterium selenioxidans</name>
    <dbReference type="NCBI Taxonomy" id="2838833"/>
    <lineage>
        <taxon>Bacteria</taxon>
        <taxon>Pseudomonadati</taxon>
        <taxon>Pseudomonadota</taxon>
        <taxon>Alphaproteobacteria</taxon>
        <taxon>Sphingomonadales</taxon>
        <taxon>Erythrobacteraceae</taxon>
        <taxon>Croceibacterium</taxon>
    </lineage>
</organism>
<dbReference type="InterPro" id="IPR013425">
    <property type="entry name" value="Autotrns_rpt"/>
</dbReference>
<sequence>MTRPSHGSFPGTGRTRKPTVIGLLVGVSALALASPASAQSQIPAGTDVGAYLNTNLDAGNTDFILEGDSTWNTAVTQNAAHAELTLDGADSTITVTGLANSILVPVASVPSNATFSDITFQGTTAYDLPLFRYAGANYTATLNLNNAAFQTFDGGSGVEGSVLFVNGATSTLNVVAGTGTNGATFRNNVGHGDAAGVAALYPGTMNMSGDFLFENNVTDNYGGAISLYQAANVMTFSGGTATFRNNRAINYFGGAIDLWGGDSRLNFDGPSVFSGNHVISGATGAGEPRGGAINIGYLSPGSGATIVQFNDLATFDGNYVVSTGTGASARGGAISAFANGSSYDYRYVFTAPVIFENNYAVKAGTGAGGGYGGAIFYDSAAASISLNSGTQFLNNSASTFGGAIYLQAGTISLSAQTDDILFQGNRQGVSVSGNQPVAGTGTPNAVYLGSSGTFNLDAATGQTIHFYDPIASQAASTVTVNKTGAGEVIFHGDATGAGSLYNSNIQAITNVSGGYFTLANGVYYGSTAAGRTFTVGGSGTVRGDTGAQLSASALTAQAGGFIAGNGGTFIINAPSITMQAGSGLSGQGTLQSQTPVNLTGPILADIAGSDTLTLDWTMIGTGGITKNGTGTLILAGPNANTGPTVLNEGTLSATHYSAYGNSSSVTLNGGILDVVTGTFQIASELSGASGAHIDIGDAATLIAVQFSPLTYQGTIAGAGTLTKNGTAAFTLTGRSPDFVGFTEILDGPLILATGNALGTSVVTVNPVATLQLDFASDETVANQLQGGGTLSKTGVGTATLTHAASTIGAVNVSAGTLDFEQNGAFQAASLTTQAGATTHIGPSSMVALTGTFTQAAPSATLDIDVGASNSPMITAATAALGGSELIVSGFAPAPGASASSLSSTQRTIIQTTGGITGDFAAIDLSGAASPVDYLLLTGGTTTDSLSYNLGYRLTWFGGAVAGDGTFTLGAGDTFNVDVLLNNQAASATGWSGTTLTKEGAGTLILSAANIYTGATVINAGTLQTNVVNSFAQSNAVTVASGATLNLNGFNQIVNGLSGAGTITLGSATLGLNNASGPSTFAGTISGTGSVGKPSGNTMTLTGTNTYTGGTTISSGTLQLGNGGTTGSIVGDVTNNSILAFNRSNSLTFAGTISGSGSLVQAGSGTTVLTGANSYAGQTQVLAGKLYVNGDQSAATGLTTVSSGAALGGIGIVGGDVTVADGGTLSPGQSPGTLTINGNLSLSDGSILDYEFGEAGVVSGPANDLIDVGGDLVLDGTLNVTVAQGGSFGPGLYRVINYAGTLTDNGLTIGTIPSPDFFLQTSVSNEINLINTAGLVLDVWDGGSGGRNDGVISGGDGLWQSGGGNDNWSDASGLINAPFNNDTFALFEAAPGTVTVDNSLGTFSALGMQFAVDGYSLVGDPLELTGPQSEIRVGDGSTDGAAYTATIASDLTGTTQLLKTDLGTLILSGANSYTGGTAIDGGVLQIASNASLGTAGGGLGLDDGTLRTTADLTVARATTLGAEGGTFETLAGTQLTLGGTIGGAGSLTKAGGGTLVLTGANTYTGGTTIATGAVQLGNGGTSGSIVGNVVNDGALVFNRSNALTLSGLVSGSGSVLQVGAGTTTLSGSNTYSGGTQITAGRLAATQGGSLGIGSILNSATLELAFAADSTLANSLSGPGELLKTGAGNATLTGGGAADRVDVQNGTLTFAQPGVFTVDSTYTTQDGAVTALTGTARLGVTGALVQAPNATLNIAIGTVEPIITAATANLGGTLNVTGFTVAPPAVASALPATRFTVISTSGGISGNFSSVGFGGSSSPVDYLSLTGAVSASGFDYDVGLGLTWLAGPTQGNGTFTLGAGTTFTVDVPLNDQTPSATGWNGTELTKQGAGTLILSMANGYTGGTAIDGGVVQVSSNANLGAAAGGLSFNGGTLRTTSSFATARSTTLGTGGGTLDTLVATALTHSGTIAGSGVLTKAGGGTLVLTGTNSYTGGTTIAAGTLQLGAGGTTGSITGDVANNGTFVLNLSNTLTFTGAISGSGAVVQSGLGTTFLKGSNSYSGGTTVSAGTLIATNGSALGTGQVLNNSTLELNFAANGTLANTLTGTGQLVKSGFGNATLTGGGSAGGLVAKEGFLTLAPATTLDVGTSYIGRDPGDSSVVVVNGAGSNLDYSTSGAQLYIGASGAGALQINNGGLVTGGSGIIGQNAGISGSVFVIGTGSSWTITDPGSAITLGDLGDGSLMVANGGAVDTAALRVATGSATATGELIIGSHEGSSALAPGTISTNLIAFGAGQGSILFNHTAQDYVFDATINGGADNALGSGTGLVGTGLLDAIGGRTLFNADHRDFTGTLRARGAGTLQVNGDMSGAEVEIAAGGRLEGVGTVGNVTSTGGTLAPGNSPGALTINGDLTLDAASTLEFEFGQANVAGGPLNDVINVSGDLVLDGTLDVTVSAGGNFAPGLYRIVNYGGTLADNGLLLGTTPGPSLLIQTAVTGQVNLVNTAGLALDFWDGATGAPNDGIITGGDGFWQSSVGNQFWTEETGTINATFADGAFALFTAAPGTVTVDNSLGTVTAAGMQFTVDGYLIEGNPLALVGPQSTIRVGDGSAAGAGFTATIMANLTGATQLLKTDLGTLVLDGANTYTGGTAITNGTLQISSDSNLGAAAGALSLDGGTLRTTDSFVTARAITLGDLGGEIDTAIDTSLFLDGAITGTGALELSGAGTTVLNGANTYSGGTTNGATSTLIATSDTALGSGAVSNDGSIEFAFNSDVTLANSFSGSGLLLKIGLGDVTLTGGSETGDVDAQVGTLAFAQPGVFTVSNTYVTRNGATTVLSGTAQLAVGGSFTQEAGSTLNVAVGPVEPAITASSASLGGTLNVTGFTGTPPASASALPASRFTVIETTGGITGDFASIGFGGAASPVDYLTLVGAISPSGLNYDIGFGLAWFAGPIEGNGTFTLAAGQTFDVDVALTDQVASATGWNGTALTKQGAGTLLLSAANSYTGGTVINGGVVEIGADSGLGAAGTDLTLDGGTLRTTADIAMARDTLVGPAGGTFEVAAGTLTQGNAISGAGALTKSGAGTLILAADNSYGGGTTIAAGALQVGQGGTTGSISGNVVTNGAIVFNRSDAVTFGGVISGSGSLSQAGAGTLTLTANNSFGGGTTITAGTLQLGSGGTSGSITGNVANNGSLVFDRSDTLTFAGVISGTGSVRQAGGGTTVLSGANSYGGPTMVTAGALYVNGDQSAATGPTSTLSGTTLGGIGTIGGDVVIADGATLSPGDVGAAPGTLTVSGDLSLGNGSLLAYSFGEAGVINGPINDLTEVGGDLVLDGTLNVTVSPGGTFGPGIYRVINYAGALTNNGLVLGSIPSPDFFVQTSVIHEVNLINTAGLALDFWDGDAGPKNNGAVNGGDGVWQNAQGHDNWTTADGLVNAPFIDASFAIFEAAPGVVTVDGSLGAINVAGMQFASDGYVITGDAIQLVGSPATPAETHVRVGDGTTGGAGYVATIEAALAGPSGLVKEDLGTLILSGPNTYAGPTRAAGGTLLVNGDQTGATGLTSVEAGATLGGSGIIGGDVTVADDGILAPGDSPGTLTINGNLALSGGAVLHYEFGEAGVVGGSLNDLTVVGGDLVLDGTLNVAVSAGGTFATGIYRVFDYAGALTDNGLELGTVPVTGLYVQTSIANQVNLVNDAGLTLNYWDGAAGPKNNNVVNGGTGLWQSSAGNDNWTDATGALNAPFSDGSFAIFMGAPGTVSVDNSLGTVTASGMQFLVDGYVIDGDALTLAGPLSELRVGDGTAAGAGYTATIAAGLTGASELVKSDLGTLILTGANDYAGGTLISAGTLQLGAGGTSGTILGDVANNGTLVFDRSDTATFAGKISGSGAVTQAGSGTTVLSGANDYTGATLIAAGTLQAGVAGSLSAASAHTVASGASLTLGGFNQSVGALANAGTVTFVADATSAPGTVLTVLGNYVGQGGTLVFNTALEGDGSATDLLRIGGNSAGSSVVQVVNAGGGGARTDDGIRLIDVTGTSDGVFELDGDFVTTTGQQAVVAGAYAYTLNQGGKADPADGDWYLRSELTAPIGEGPTPVPLFNPGTPLYENYAQTLLTMNALPTLRQRVGYRSFAGRDALALEGIEVWSRVDARLGRSDPHLSTALTERSDDLYTFNVGAEMALSERADGSTLVGGLTARYGSGRSDVHSIEGNGRIETDGLGLGATLTWYGANGVYADAQAHYDWYDSDLASNTVGKSMVEGNSGHGYGLSLEGGWQTDIGGGFKLTPQVQLSYSNVSFSAFDDTFDAHVSDGKGESLRGRLGFALDRETRATDANGRRTSSHLYVVPNLYYELLEGAQATVSDANGANPLLFANRDDRLWAGLGIGGTNSWNDDRISLFAEANLDTSLDNPIDSYQLSGRVGLRVKW</sequence>
<dbReference type="EMBL" id="JAHFVK010000002">
    <property type="protein sequence ID" value="MBT2134516.1"/>
    <property type="molecule type" value="Genomic_DNA"/>
</dbReference>
<proteinExistence type="predicted"/>